<sequence>MFLRMRNKCKIINVQRNNKAFSVQKPRAFFFKQITVSDYGALLSRDLRLLSKYASKLVCLVLICDK</sequence>
<evidence type="ECO:0000313" key="1">
    <source>
        <dbReference type="EMBL" id="KAK2194019.1"/>
    </source>
</evidence>
<protein>
    <submittedName>
        <fullName evidence="1">Uncharacterized protein</fullName>
    </submittedName>
</protein>
<name>A0AAD9ULL4_RIDPI</name>
<dbReference type="EMBL" id="JAODUO010000003">
    <property type="protein sequence ID" value="KAK2194019.1"/>
    <property type="molecule type" value="Genomic_DNA"/>
</dbReference>
<gene>
    <name evidence="1" type="ORF">NP493_3g04027</name>
</gene>
<dbReference type="AlphaFoldDB" id="A0AAD9ULL4"/>
<evidence type="ECO:0000313" key="2">
    <source>
        <dbReference type="Proteomes" id="UP001209878"/>
    </source>
</evidence>
<accession>A0AAD9ULL4</accession>
<dbReference type="Proteomes" id="UP001209878">
    <property type="component" value="Unassembled WGS sequence"/>
</dbReference>
<reference evidence="1" key="1">
    <citation type="journal article" date="2023" name="Mol. Biol. Evol.">
        <title>Third-Generation Sequencing Reveals the Adaptive Role of the Epigenome in Three Deep-Sea Polychaetes.</title>
        <authorList>
            <person name="Perez M."/>
            <person name="Aroh O."/>
            <person name="Sun Y."/>
            <person name="Lan Y."/>
            <person name="Juniper S.K."/>
            <person name="Young C.R."/>
            <person name="Angers B."/>
            <person name="Qian P.Y."/>
        </authorList>
    </citation>
    <scope>NUCLEOTIDE SEQUENCE</scope>
    <source>
        <strain evidence="1">R07B-5</strain>
    </source>
</reference>
<keyword evidence="2" id="KW-1185">Reference proteome</keyword>
<organism evidence="1 2">
    <name type="scientific">Ridgeia piscesae</name>
    <name type="common">Tubeworm</name>
    <dbReference type="NCBI Taxonomy" id="27915"/>
    <lineage>
        <taxon>Eukaryota</taxon>
        <taxon>Metazoa</taxon>
        <taxon>Spiralia</taxon>
        <taxon>Lophotrochozoa</taxon>
        <taxon>Annelida</taxon>
        <taxon>Polychaeta</taxon>
        <taxon>Sedentaria</taxon>
        <taxon>Canalipalpata</taxon>
        <taxon>Sabellida</taxon>
        <taxon>Siboglinidae</taxon>
        <taxon>Ridgeia</taxon>
    </lineage>
</organism>
<comment type="caution">
    <text evidence="1">The sequence shown here is derived from an EMBL/GenBank/DDBJ whole genome shotgun (WGS) entry which is preliminary data.</text>
</comment>
<proteinExistence type="predicted"/>